<dbReference type="GO" id="GO:0016779">
    <property type="term" value="F:nucleotidyltransferase activity"/>
    <property type="evidence" value="ECO:0007669"/>
    <property type="project" value="UniProtKB-ARBA"/>
</dbReference>
<feature type="region of interest" description="Disordered" evidence="1">
    <location>
        <begin position="174"/>
        <end position="211"/>
    </location>
</feature>
<keyword evidence="4" id="KW-1185">Reference proteome</keyword>
<dbReference type="InterPro" id="IPR025877">
    <property type="entry name" value="MobA-like_NTP_Trfase"/>
</dbReference>
<dbReference type="AlphaFoldDB" id="A0A1S1PE56"/>
<dbReference type="EMBL" id="MAXA01000257">
    <property type="protein sequence ID" value="OHV21183.1"/>
    <property type="molecule type" value="Genomic_DNA"/>
</dbReference>
<dbReference type="PANTHER" id="PTHR43777">
    <property type="entry name" value="MOLYBDENUM COFACTOR CYTIDYLYLTRANSFERASE"/>
    <property type="match status" value="1"/>
</dbReference>
<name>A0A1S1PE56_9ACTN</name>
<dbReference type="RefSeq" id="WP_071066528.1">
    <property type="nucleotide sequence ID" value="NZ_MAXA01000257.1"/>
</dbReference>
<dbReference type="PANTHER" id="PTHR43777:SF1">
    <property type="entry name" value="MOLYBDENUM COFACTOR CYTIDYLYLTRANSFERASE"/>
    <property type="match status" value="1"/>
</dbReference>
<evidence type="ECO:0000256" key="1">
    <source>
        <dbReference type="SAM" id="MobiDB-lite"/>
    </source>
</evidence>
<evidence type="ECO:0000313" key="3">
    <source>
        <dbReference type="EMBL" id="OHV21183.1"/>
    </source>
</evidence>
<accession>A0A1S1PE56</accession>
<evidence type="ECO:0000259" key="2">
    <source>
        <dbReference type="Pfam" id="PF12804"/>
    </source>
</evidence>
<dbReference type="OrthoDB" id="4427994at2"/>
<comment type="caution">
    <text evidence="3">The sequence shown here is derived from an EMBL/GenBank/DDBJ whole genome shotgun (WGS) entry which is preliminary data.</text>
</comment>
<organism evidence="3 4">
    <name type="scientific">Parafrankia soli</name>
    <dbReference type="NCBI Taxonomy" id="2599596"/>
    <lineage>
        <taxon>Bacteria</taxon>
        <taxon>Bacillati</taxon>
        <taxon>Actinomycetota</taxon>
        <taxon>Actinomycetes</taxon>
        <taxon>Frankiales</taxon>
        <taxon>Frankiaceae</taxon>
        <taxon>Parafrankia</taxon>
    </lineage>
</organism>
<protein>
    <submittedName>
        <fullName evidence="3">Molybdenum cofactor biosynthesis protein</fullName>
    </submittedName>
</protein>
<feature type="domain" description="MobA-like NTP transferase" evidence="2">
    <location>
        <begin position="11"/>
        <end position="171"/>
    </location>
</feature>
<proteinExistence type="predicted"/>
<gene>
    <name evidence="3" type="ORF">BBK14_07835</name>
</gene>
<dbReference type="Proteomes" id="UP000179769">
    <property type="component" value="Unassembled WGS sequence"/>
</dbReference>
<dbReference type="SUPFAM" id="SSF53448">
    <property type="entry name" value="Nucleotide-diphospho-sugar transferases"/>
    <property type="match status" value="1"/>
</dbReference>
<reference evidence="4" key="1">
    <citation type="submission" date="2016-07" db="EMBL/GenBank/DDBJ databases">
        <title>Frankia sp. NRRL B-16219 Genome sequencing.</title>
        <authorList>
            <person name="Ghodhbane-Gtari F."/>
            <person name="Swanson E."/>
            <person name="Gueddou A."/>
            <person name="Louati M."/>
            <person name="Nouioui I."/>
            <person name="Hezbri K."/>
            <person name="Abebe-Akele F."/>
            <person name="Simpson S."/>
            <person name="Morris K."/>
            <person name="Thomas K."/>
            <person name="Gtari M."/>
            <person name="Tisa L.S."/>
        </authorList>
    </citation>
    <scope>NUCLEOTIDE SEQUENCE [LARGE SCALE GENOMIC DNA]</scope>
    <source>
        <strain evidence="4">NRRL B-16219</strain>
    </source>
</reference>
<sequence length="211" mass="21288">MTGHAPARIVAAVLAAGGGSRMGAPKAELVVGGARLVDRAVAAARDAGCRLIIAVVRDGTAVPGADVVVNPDPGRGQRSSLTLALDRARGLAPTADTAGVNAVAVLLVDTPGIGADAVRAVLAAWRPGRVAVGRYGGRRGHPIVMAPRLWREAIALAGADEGARRFLAAHPDLVDEVPVPGDPADLDTPEDVRRWPGSRPSAAGTAADAPS</sequence>
<dbReference type="Pfam" id="PF12804">
    <property type="entry name" value="NTP_transf_3"/>
    <property type="match status" value="1"/>
</dbReference>
<dbReference type="Gene3D" id="3.90.550.10">
    <property type="entry name" value="Spore Coat Polysaccharide Biosynthesis Protein SpsA, Chain A"/>
    <property type="match status" value="1"/>
</dbReference>
<dbReference type="InterPro" id="IPR029044">
    <property type="entry name" value="Nucleotide-diphossugar_trans"/>
</dbReference>
<evidence type="ECO:0000313" key="4">
    <source>
        <dbReference type="Proteomes" id="UP000179769"/>
    </source>
</evidence>